<evidence type="ECO:0000256" key="1">
    <source>
        <dbReference type="SAM" id="MobiDB-lite"/>
    </source>
</evidence>
<feature type="region of interest" description="Disordered" evidence="1">
    <location>
        <begin position="1"/>
        <end position="32"/>
    </location>
</feature>
<evidence type="ECO:0000313" key="2">
    <source>
        <dbReference type="EMBL" id="MEE2058975.1"/>
    </source>
</evidence>
<keyword evidence="3" id="KW-1185">Reference proteome</keyword>
<gene>
    <name evidence="2" type="ORF">Q7514_15750</name>
</gene>
<reference evidence="2 3" key="1">
    <citation type="submission" date="2023-07" db="EMBL/GenBank/DDBJ databases">
        <authorList>
            <person name="Girao M."/>
            <person name="Carvalho M.F."/>
        </authorList>
    </citation>
    <scope>NUCLEOTIDE SEQUENCE [LARGE SCALE GENOMIC DNA]</scope>
    <source>
        <strain evidence="2 3">YIM65754</strain>
    </source>
</reference>
<organism evidence="2 3">
    <name type="scientific">Rhodococcus artemisiae</name>
    <dbReference type="NCBI Taxonomy" id="714159"/>
    <lineage>
        <taxon>Bacteria</taxon>
        <taxon>Bacillati</taxon>
        <taxon>Actinomycetota</taxon>
        <taxon>Actinomycetes</taxon>
        <taxon>Mycobacteriales</taxon>
        <taxon>Nocardiaceae</taxon>
        <taxon>Rhodococcus</taxon>
    </lineage>
</organism>
<protein>
    <submittedName>
        <fullName evidence="2">Uncharacterized protein</fullName>
    </submittedName>
</protein>
<sequence length="112" mass="12532">MTTPRTRKTNAPAMDNAPEPQDHKSPAQREAEAAEFISIEHAGRTFEIIADQDDWPLLAIQAFSKNLGIDAIEHLLGPRQWGMYLSTNPTRRDFNVFSDKIAEEFGFGTTGN</sequence>
<comment type="caution">
    <text evidence="2">The sequence shown here is derived from an EMBL/GenBank/DDBJ whole genome shotgun (WGS) entry which is preliminary data.</text>
</comment>
<evidence type="ECO:0000313" key="3">
    <source>
        <dbReference type="Proteomes" id="UP001336020"/>
    </source>
</evidence>
<feature type="compositionally biased region" description="Basic and acidic residues" evidence="1">
    <location>
        <begin position="20"/>
        <end position="32"/>
    </location>
</feature>
<proteinExistence type="predicted"/>
<name>A0ABU7LBT0_9NOCA</name>
<dbReference type="EMBL" id="JAUTXY010000006">
    <property type="protein sequence ID" value="MEE2058975.1"/>
    <property type="molecule type" value="Genomic_DNA"/>
</dbReference>
<accession>A0ABU7LBT0</accession>
<dbReference type="RefSeq" id="WP_330134204.1">
    <property type="nucleotide sequence ID" value="NZ_JAUTXY010000006.1"/>
</dbReference>
<dbReference type="Proteomes" id="UP001336020">
    <property type="component" value="Unassembled WGS sequence"/>
</dbReference>